<evidence type="ECO:0000313" key="1">
    <source>
        <dbReference type="EMBL" id="OMP04053.1"/>
    </source>
</evidence>
<evidence type="ECO:0000313" key="2">
    <source>
        <dbReference type="Proteomes" id="UP000188268"/>
    </source>
</evidence>
<sequence length="39" mass="4484">MARFFRCQSSSVICPADRAIAISDRVSMIMYSWSLLQRS</sequence>
<dbReference type="Gramene" id="OMP04053">
    <property type="protein sequence ID" value="OMP04053"/>
    <property type="gene ID" value="CCACVL1_02204"/>
</dbReference>
<dbReference type="AlphaFoldDB" id="A0A1R3KAF8"/>
<dbReference type="Proteomes" id="UP000188268">
    <property type="component" value="Unassembled WGS sequence"/>
</dbReference>
<feature type="non-terminal residue" evidence="1">
    <location>
        <position position="39"/>
    </location>
</feature>
<protein>
    <submittedName>
        <fullName evidence="1">Uncharacterized protein</fullName>
    </submittedName>
</protein>
<dbReference type="EMBL" id="AWWV01005824">
    <property type="protein sequence ID" value="OMP04053.1"/>
    <property type="molecule type" value="Genomic_DNA"/>
</dbReference>
<gene>
    <name evidence="1" type="ORF">CCACVL1_02204</name>
</gene>
<reference evidence="1 2" key="1">
    <citation type="submission" date="2013-09" db="EMBL/GenBank/DDBJ databases">
        <title>Corchorus capsularis genome sequencing.</title>
        <authorList>
            <person name="Alam M."/>
            <person name="Haque M.S."/>
            <person name="Islam M.S."/>
            <person name="Emdad E.M."/>
            <person name="Islam M.M."/>
            <person name="Ahmed B."/>
            <person name="Halim A."/>
            <person name="Hossen Q.M.M."/>
            <person name="Hossain M.Z."/>
            <person name="Ahmed R."/>
            <person name="Khan M.M."/>
            <person name="Islam R."/>
            <person name="Rashid M.M."/>
            <person name="Khan S.A."/>
            <person name="Rahman M.S."/>
            <person name="Alam M."/>
        </authorList>
    </citation>
    <scope>NUCLEOTIDE SEQUENCE [LARGE SCALE GENOMIC DNA]</scope>
    <source>
        <strain evidence="2">cv. CVL-1</strain>
        <tissue evidence="1">Whole seedling</tissue>
    </source>
</reference>
<name>A0A1R3KAF8_COCAP</name>
<accession>A0A1R3KAF8</accession>
<proteinExistence type="predicted"/>
<organism evidence="1 2">
    <name type="scientific">Corchorus capsularis</name>
    <name type="common">Jute</name>
    <dbReference type="NCBI Taxonomy" id="210143"/>
    <lineage>
        <taxon>Eukaryota</taxon>
        <taxon>Viridiplantae</taxon>
        <taxon>Streptophyta</taxon>
        <taxon>Embryophyta</taxon>
        <taxon>Tracheophyta</taxon>
        <taxon>Spermatophyta</taxon>
        <taxon>Magnoliopsida</taxon>
        <taxon>eudicotyledons</taxon>
        <taxon>Gunneridae</taxon>
        <taxon>Pentapetalae</taxon>
        <taxon>rosids</taxon>
        <taxon>malvids</taxon>
        <taxon>Malvales</taxon>
        <taxon>Malvaceae</taxon>
        <taxon>Grewioideae</taxon>
        <taxon>Apeibeae</taxon>
        <taxon>Corchorus</taxon>
    </lineage>
</organism>
<comment type="caution">
    <text evidence="1">The sequence shown here is derived from an EMBL/GenBank/DDBJ whole genome shotgun (WGS) entry which is preliminary data.</text>
</comment>
<keyword evidence="2" id="KW-1185">Reference proteome</keyword>